<evidence type="ECO:0000259" key="3">
    <source>
        <dbReference type="Pfam" id="PF12793"/>
    </source>
</evidence>
<name>A0AA42BP14_9BACI</name>
<dbReference type="GO" id="GO:1904680">
    <property type="term" value="F:peptide transmembrane transporter activity"/>
    <property type="evidence" value="ECO:0007669"/>
    <property type="project" value="TreeGrafter"/>
</dbReference>
<dbReference type="CDD" id="cd08507">
    <property type="entry name" value="PBP2_SgrR_like"/>
    <property type="match status" value="1"/>
</dbReference>
<dbReference type="EMBL" id="JANCLT010000002">
    <property type="protein sequence ID" value="MCP8967931.1"/>
    <property type="molecule type" value="Genomic_DNA"/>
</dbReference>
<evidence type="ECO:0000259" key="2">
    <source>
        <dbReference type="Pfam" id="PF00496"/>
    </source>
</evidence>
<evidence type="ECO:0000313" key="5">
    <source>
        <dbReference type="Proteomes" id="UP001156102"/>
    </source>
</evidence>
<dbReference type="AlphaFoldDB" id="A0AA42BP14"/>
<dbReference type="InterPro" id="IPR000914">
    <property type="entry name" value="SBP_5_dom"/>
</dbReference>
<keyword evidence="1" id="KW-0238">DNA-binding</keyword>
<dbReference type="GO" id="GO:0042597">
    <property type="term" value="C:periplasmic space"/>
    <property type="evidence" value="ECO:0007669"/>
    <property type="project" value="UniProtKB-ARBA"/>
</dbReference>
<protein>
    <submittedName>
        <fullName evidence="4">SgrR family transcriptional regulator</fullName>
    </submittedName>
</protein>
<dbReference type="GO" id="GO:0003677">
    <property type="term" value="F:DNA binding"/>
    <property type="evidence" value="ECO:0007669"/>
    <property type="project" value="UniProtKB-KW"/>
</dbReference>
<dbReference type="InterPro" id="IPR039424">
    <property type="entry name" value="SBP_5"/>
</dbReference>
<feature type="domain" description="Transcriptional regulator SgrR N-terminal HTH" evidence="3">
    <location>
        <begin position="2"/>
        <end position="112"/>
    </location>
</feature>
<dbReference type="PANTHER" id="PTHR30290:SF72">
    <property type="entry name" value="HTH-TYPE TRANSCRIPTIONAL REGULATOR SGRR"/>
    <property type="match status" value="1"/>
</dbReference>
<dbReference type="InterPro" id="IPR025370">
    <property type="entry name" value="SgrR_HTH_N"/>
</dbReference>
<dbReference type="Gene3D" id="3.10.105.10">
    <property type="entry name" value="Dipeptide-binding Protein, Domain 3"/>
    <property type="match status" value="1"/>
</dbReference>
<accession>A0AA42BP14</accession>
<evidence type="ECO:0000313" key="4">
    <source>
        <dbReference type="EMBL" id="MCP8967931.1"/>
    </source>
</evidence>
<dbReference type="PANTHER" id="PTHR30290">
    <property type="entry name" value="PERIPLASMIC BINDING COMPONENT OF ABC TRANSPORTER"/>
    <property type="match status" value="1"/>
</dbReference>
<dbReference type="Pfam" id="PF00496">
    <property type="entry name" value="SBP_bac_5"/>
    <property type="match status" value="1"/>
</dbReference>
<organism evidence="4 5">
    <name type="scientific">Ectobacillus ponti</name>
    <dbReference type="NCBI Taxonomy" id="2961894"/>
    <lineage>
        <taxon>Bacteria</taxon>
        <taxon>Bacillati</taxon>
        <taxon>Bacillota</taxon>
        <taxon>Bacilli</taxon>
        <taxon>Bacillales</taxon>
        <taxon>Bacillaceae</taxon>
        <taxon>Ectobacillus</taxon>
    </lineage>
</organism>
<feature type="domain" description="Solute-binding protein family 5" evidence="2">
    <location>
        <begin position="168"/>
        <end position="490"/>
    </location>
</feature>
<dbReference type="Pfam" id="PF12793">
    <property type="entry name" value="SgrR_N"/>
    <property type="match status" value="1"/>
</dbReference>
<dbReference type="Proteomes" id="UP001156102">
    <property type="component" value="Unassembled WGS sequence"/>
</dbReference>
<dbReference type="RefSeq" id="WP_254757836.1">
    <property type="nucleotide sequence ID" value="NZ_JANCLT010000002.1"/>
</dbReference>
<gene>
    <name evidence="4" type="ORF">NK662_05180</name>
</gene>
<dbReference type="SUPFAM" id="SSF53850">
    <property type="entry name" value="Periplasmic binding protein-like II"/>
    <property type="match status" value="1"/>
</dbReference>
<dbReference type="GO" id="GO:0015833">
    <property type="term" value="P:peptide transport"/>
    <property type="evidence" value="ECO:0007669"/>
    <property type="project" value="TreeGrafter"/>
</dbReference>
<evidence type="ECO:0000256" key="1">
    <source>
        <dbReference type="ARBA" id="ARBA00023125"/>
    </source>
</evidence>
<reference evidence="4" key="1">
    <citation type="submission" date="2022-07" db="EMBL/GenBank/DDBJ databases">
        <authorList>
            <person name="Li W.-J."/>
            <person name="Deng Q.-Q."/>
        </authorList>
    </citation>
    <scope>NUCLEOTIDE SEQUENCE</scope>
    <source>
        <strain evidence="4">SYSU M60031</strain>
    </source>
</reference>
<comment type="caution">
    <text evidence="4">The sequence shown here is derived from an EMBL/GenBank/DDBJ whole genome shotgun (WGS) entry which is preliminary data.</text>
</comment>
<dbReference type="Gene3D" id="3.40.190.10">
    <property type="entry name" value="Periplasmic binding protein-like II"/>
    <property type="match status" value="1"/>
</dbReference>
<dbReference type="PIRSF" id="PIRSF002741">
    <property type="entry name" value="MppA"/>
    <property type="match status" value="1"/>
</dbReference>
<sequence>MRLLDYYLQLRLADPDQEQLQISIKELAAQLCCTGKNAKLVLKRMEEEGWLVWTRGRGRGNVSQLQFVKPLAVAADAAWELLIEQGRLEEAAALLREPFPQQIKEQLAGKLHSLFGYQSGNASRDVLRIPIRRKLTELDPASVSITAESHLLHQIFDTLVHFNEKQKTIQPQLAHYWRQEDHGTVWTFFLRKGVRFHHGRTLTAQDVVHTFRRLMDPALPVVNRWMIDEMLHVEAVSPLQVTFRLRRPNRLFLHFLATSNCAILPQDVPFAETRLIGTGPFMMKHYTGQLLVLEAFPDYFRERAHLDRIELLLLPSDALYAFDYELPAQTGSEAQTYWMEEIGCRHTAFNLRKPGPLQDLHFRRALAEIVDGELLCRELGGRRTGPAHSFFPAISRTCHASKSLEAAREHLRLSSYQGETIRISHLGFSDGLEDVLWLQERCIRVGIQVELHPFTLRDYYREELFTQTDLLLMGEVFSTDTELSFMQVFQNDSCFISRFMSDAHRKELNQLLAPLFVTDDLAEREQLMRGIELFLQREYVMLFNYHVRKTRVLPDALHGVNLNGFGWADFRSLWIEA</sequence>
<keyword evidence="5" id="KW-1185">Reference proteome</keyword>
<dbReference type="GO" id="GO:0043190">
    <property type="term" value="C:ATP-binding cassette (ABC) transporter complex"/>
    <property type="evidence" value="ECO:0007669"/>
    <property type="project" value="InterPro"/>
</dbReference>
<dbReference type="InterPro" id="IPR030678">
    <property type="entry name" value="Peptide/Ni-bd"/>
</dbReference>
<proteinExistence type="predicted"/>